<comment type="catalytic activity">
    <reaction evidence="7">
        <text>2 [3Fe-4S](0)-[protein] + 2 Fe(2+)-[Dph3] + NADH = 2 [4Fe-4S](1+)-[protein] + 2 [Dph3] + NAD(+) + H(+)</text>
        <dbReference type="Rhea" id="RHEA:71239"/>
        <dbReference type="Rhea" id="RHEA-COMP:17997"/>
        <dbReference type="Rhea" id="RHEA-COMP:17998"/>
        <dbReference type="Rhea" id="RHEA-COMP:18001"/>
        <dbReference type="Rhea" id="RHEA-COMP:18002"/>
        <dbReference type="ChEBI" id="CHEBI:15378"/>
        <dbReference type="ChEBI" id="CHEBI:29033"/>
        <dbReference type="ChEBI" id="CHEBI:33723"/>
        <dbReference type="ChEBI" id="CHEBI:47402"/>
        <dbReference type="ChEBI" id="CHEBI:57540"/>
        <dbReference type="ChEBI" id="CHEBI:57945"/>
        <dbReference type="ChEBI" id="CHEBI:83228"/>
    </reaction>
</comment>
<reference evidence="9 10" key="1">
    <citation type="journal article" date="2011" name="Science">
        <title>Comparative functional genomics of the fission yeasts.</title>
        <authorList>
            <person name="Rhind N."/>
            <person name="Chen Z."/>
            <person name="Yassour M."/>
            <person name="Thompson D.A."/>
            <person name="Haas B.J."/>
            <person name="Habib N."/>
            <person name="Wapinski I."/>
            <person name="Roy S."/>
            <person name="Lin M.F."/>
            <person name="Heiman D.I."/>
            <person name="Young S.K."/>
            <person name="Furuya K."/>
            <person name="Guo Y."/>
            <person name="Pidoux A."/>
            <person name="Chen H.M."/>
            <person name="Robbertse B."/>
            <person name="Goldberg J.M."/>
            <person name="Aoki K."/>
            <person name="Bayne E.H."/>
            <person name="Berlin A.M."/>
            <person name="Desjardins C.A."/>
            <person name="Dobbs E."/>
            <person name="Dukaj L."/>
            <person name="Fan L."/>
            <person name="FitzGerald M.G."/>
            <person name="French C."/>
            <person name="Gujja S."/>
            <person name="Hansen K."/>
            <person name="Keifenheim D."/>
            <person name="Levin J.Z."/>
            <person name="Mosher R.A."/>
            <person name="Mueller C.A."/>
            <person name="Pfiffner J."/>
            <person name="Priest M."/>
            <person name="Russ C."/>
            <person name="Smialowska A."/>
            <person name="Swoboda P."/>
            <person name="Sykes S.M."/>
            <person name="Vaughn M."/>
            <person name="Vengrova S."/>
            <person name="Yoder R."/>
            <person name="Zeng Q."/>
            <person name="Allshire R."/>
            <person name="Baulcombe D."/>
            <person name="Birren B.W."/>
            <person name="Brown W."/>
            <person name="Ekwall K."/>
            <person name="Kellis M."/>
            <person name="Leatherwood J."/>
            <person name="Levin H."/>
            <person name="Margalit H."/>
            <person name="Martienssen R."/>
            <person name="Nieduszynski C.A."/>
            <person name="Spatafora J.W."/>
            <person name="Friedman N."/>
            <person name="Dalgaard J.Z."/>
            <person name="Baumann P."/>
            <person name="Niki H."/>
            <person name="Regev A."/>
            <person name="Nusbaum C."/>
        </authorList>
    </citation>
    <scope>NUCLEOTIDE SEQUENCE [LARGE SCALE GENOMIC DNA]</scope>
    <source>
        <strain evidence="10">yFS286</strain>
    </source>
</reference>
<dbReference type="Pfam" id="PF05207">
    <property type="entry name" value="Zn_ribbon_CSL"/>
    <property type="match status" value="1"/>
</dbReference>
<evidence type="ECO:0000259" key="8">
    <source>
        <dbReference type="PROSITE" id="PS51074"/>
    </source>
</evidence>
<evidence type="ECO:0000256" key="3">
    <source>
        <dbReference type="ARBA" id="ARBA00023004"/>
    </source>
</evidence>
<dbReference type="OMA" id="IYDPDMF"/>
<dbReference type="VEuPathDB" id="FungiDB:SOCG_01742"/>
<sequence length="103" mass="11885">MDMFCLWDELNVPSTNIYKEGEKMSFYDEIELEDFTFDADFNLYTFPCPCGDRFEISLDDLRSGEDVARCPSCSLIVRVIYDEDDFLEVEEDENPSAPVIIAA</sequence>
<evidence type="ECO:0000313" key="9">
    <source>
        <dbReference type="EMBL" id="EPX71525.1"/>
    </source>
</evidence>
<dbReference type="InterPro" id="IPR044248">
    <property type="entry name" value="DPH3/4-like"/>
</dbReference>
<dbReference type="FunFam" id="3.10.660.10:FF:000001">
    <property type="entry name" value="Diphthamide biosynthesis 3"/>
    <property type="match status" value="1"/>
</dbReference>
<evidence type="ECO:0000256" key="5">
    <source>
        <dbReference type="ARBA" id="ARBA00036267"/>
    </source>
</evidence>
<comment type="pathway">
    <text evidence="1">Protein modification; peptidyl-diphthamide biosynthesis.</text>
</comment>
<dbReference type="RefSeq" id="XP_013020149.1">
    <property type="nucleotide sequence ID" value="XM_013164695.1"/>
</dbReference>
<comment type="similarity">
    <text evidence="4">Belongs to the DPH3 family.</text>
</comment>
<feature type="domain" description="DPH-type MB" evidence="8">
    <location>
        <begin position="26"/>
        <end position="82"/>
    </location>
</feature>
<proteinExistence type="inferred from homology"/>
<dbReference type="Gene3D" id="3.10.660.10">
    <property type="entry name" value="DPH Zinc finger"/>
    <property type="match status" value="1"/>
</dbReference>
<dbReference type="eggNOG" id="KOG2923">
    <property type="taxonomic scope" value="Eukaryota"/>
</dbReference>
<dbReference type="HOGENOM" id="CLU_155991_4_2_1"/>
<keyword evidence="10" id="KW-1185">Reference proteome</keyword>
<comment type="catalytic activity">
    <reaction evidence="5">
        <text>[3Fe-4S](1+)-[protein] + Fe(2+)-[Dph3] = [3Fe-4S](0)-[protein] + Fe(3+)-[Dph3]</text>
        <dbReference type="Rhea" id="RHEA:71235"/>
        <dbReference type="Rhea" id="RHEA-COMP:17996"/>
        <dbReference type="Rhea" id="RHEA-COMP:17997"/>
        <dbReference type="Rhea" id="RHEA-COMP:18002"/>
        <dbReference type="Rhea" id="RHEA-COMP:18003"/>
        <dbReference type="ChEBI" id="CHEBI:29033"/>
        <dbReference type="ChEBI" id="CHEBI:29034"/>
        <dbReference type="ChEBI" id="CHEBI:33751"/>
        <dbReference type="ChEBI" id="CHEBI:47402"/>
        <dbReference type="ChEBI" id="CHEBI:83228"/>
    </reaction>
</comment>
<evidence type="ECO:0000256" key="2">
    <source>
        <dbReference type="ARBA" id="ARBA00022723"/>
    </source>
</evidence>
<evidence type="ECO:0000256" key="1">
    <source>
        <dbReference type="ARBA" id="ARBA00005156"/>
    </source>
</evidence>
<protein>
    <recommendedName>
        <fullName evidence="6">Diphthamide biosynthesis protein 3</fullName>
    </recommendedName>
</protein>
<dbReference type="Proteomes" id="UP000016088">
    <property type="component" value="Unassembled WGS sequence"/>
</dbReference>
<dbReference type="PANTHER" id="PTHR21454:SF31">
    <property type="entry name" value="DIPHTHAMIDE BIOSYNTHESIS PROTEIN 3"/>
    <property type="match status" value="1"/>
</dbReference>
<dbReference type="PANTHER" id="PTHR21454">
    <property type="entry name" value="DPH3 HOMOLOG-RELATED"/>
    <property type="match status" value="1"/>
</dbReference>
<evidence type="ECO:0000256" key="6">
    <source>
        <dbReference type="ARBA" id="ARBA00041070"/>
    </source>
</evidence>
<dbReference type="GO" id="GO:0017183">
    <property type="term" value="P:protein histidyl modification to diphthamide"/>
    <property type="evidence" value="ECO:0007669"/>
    <property type="project" value="UniProtKB-UniPathway"/>
</dbReference>
<dbReference type="GeneID" id="25030722"/>
<dbReference type="PROSITE" id="PS51074">
    <property type="entry name" value="DPH_MB"/>
    <property type="match status" value="1"/>
</dbReference>
<accession>S9QZ33</accession>
<organism evidence="9 10">
    <name type="scientific">Schizosaccharomyces octosporus (strain yFS286)</name>
    <name type="common">Fission yeast</name>
    <name type="synonym">Octosporomyces octosporus</name>
    <dbReference type="NCBI Taxonomy" id="483514"/>
    <lineage>
        <taxon>Eukaryota</taxon>
        <taxon>Fungi</taxon>
        <taxon>Dikarya</taxon>
        <taxon>Ascomycota</taxon>
        <taxon>Taphrinomycotina</taxon>
        <taxon>Schizosaccharomycetes</taxon>
        <taxon>Schizosaccharomycetales</taxon>
        <taxon>Schizosaccharomycetaceae</taxon>
        <taxon>Schizosaccharomyces</taxon>
    </lineage>
</organism>
<evidence type="ECO:0000313" key="10">
    <source>
        <dbReference type="Proteomes" id="UP000016088"/>
    </source>
</evidence>
<dbReference type="AlphaFoldDB" id="S9QZ33"/>
<name>S9QZ33_SCHOY</name>
<dbReference type="InterPro" id="IPR007872">
    <property type="entry name" value="DPH_MB_dom"/>
</dbReference>
<dbReference type="EMBL" id="KE503208">
    <property type="protein sequence ID" value="EPX71525.1"/>
    <property type="molecule type" value="Genomic_DNA"/>
</dbReference>
<keyword evidence="3" id="KW-0408">Iron</keyword>
<dbReference type="InterPro" id="IPR036671">
    <property type="entry name" value="DPH_MB_sf"/>
</dbReference>
<dbReference type="GO" id="GO:0046872">
    <property type="term" value="F:metal ion binding"/>
    <property type="evidence" value="ECO:0007669"/>
    <property type="project" value="UniProtKB-KW"/>
</dbReference>
<dbReference type="SUPFAM" id="SSF144217">
    <property type="entry name" value="CSL zinc finger"/>
    <property type="match status" value="1"/>
</dbReference>
<keyword evidence="2" id="KW-0479">Metal-binding</keyword>
<gene>
    <name evidence="9" type="ORF">SOCG_01742</name>
</gene>
<dbReference type="UniPathway" id="UPA00559"/>
<dbReference type="OrthoDB" id="66964at2759"/>
<evidence type="ECO:0000256" key="4">
    <source>
        <dbReference type="ARBA" id="ARBA00024032"/>
    </source>
</evidence>
<evidence type="ECO:0000256" key="7">
    <source>
        <dbReference type="ARBA" id="ARBA00048125"/>
    </source>
</evidence>